<evidence type="ECO:0000256" key="6">
    <source>
        <dbReference type="ARBA" id="ARBA00022958"/>
    </source>
</evidence>
<evidence type="ECO:0000256" key="10">
    <source>
        <dbReference type="PIRNR" id="PIRNR002450"/>
    </source>
</evidence>
<keyword evidence="3 10" id="KW-0813">Transport</keyword>
<dbReference type="GO" id="GO:1990573">
    <property type="term" value="P:potassium ion import across plasma membrane"/>
    <property type="evidence" value="ECO:0007669"/>
    <property type="project" value="TreeGrafter"/>
</dbReference>
<keyword evidence="8 10" id="KW-0406">Ion transport</keyword>
<dbReference type="NCBIfam" id="TIGR00934">
    <property type="entry name" value="2a38euk"/>
    <property type="match status" value="1"/>
</dbReference>
<sequence length="934" mass="105081">MSSQRSHSRKARLHKQLVDVWSYVRAHLNFYRVHILFFTFAPLIASGIFYASNGEYHISYVDALFNCVSAVTVCGLATVDLSTLTPWQQVILFLLMCAGSPVVVSWVMVFVRREFFASKFRHIVQTEIASRVANRVHEPVEVSLVPWWRRAVHVLFRTKRAAVLEPAGGGTTSDTSVREREKDRGRPLSNKLRPDMIRRMNDAPKLVNPSGFISEGHSPHLPSATPPSTPLGQVRESFEQMLDVVTEEAVHEALHQPDFSGSESSEETIAREKKHQRNLSNGDNHPSPPGKCHRRISCFNSDPRPTERPQFPRLRQLNGGDDAMPRTQTIEFALSPRPDRETDGERSHQSPLNPNMSPRSRKMSLPRAGSLARTATMPRISTMPRTTTMPRTGTLPWTATTHTHRSVRTKHRGFGGFPMPHELVSRAIDRLFPSLKRTLTRTVTIPRTQTITSHRAPTITPGAIAVPYISFETVVGRNSAFQELTRDQIAELGGVEYRALTALLWIVGGYHIGLQLLAFTVIAPYMSIARWHHDFVPPVLHRPVSSAWFSLFQVISAYTNTGMSLEDTSLVPFQRAYPMIIILVLLILAGNTAFPIFLRFAIWIISKLVPSRSRLSETLQFLLDHPRRCFIYLFPSHQTWFLFTVVVLLNVTDWFFFLVLDIGNPAIESIPVGVRVILGLLQATAVRAAGFGTVALSALAPAVKVLYVIMMYVSVYPIAMSVRSTNVYEEKSLGVFADDTSSVNEEEFVQLGSRATIWSRYLAMHMRKQLSFDMWWLGLALFLVCIIERSNINNSDNYHWFDIFTILFELVSAYGTVGLSLGVPYANYSFSGALHPLSKLIVCAVMLRGRHRGLPVAIDRAVILPFEFRDVPDEADAGDETRYAAEADEGRDRRSSHGSTFEHDVPGVPTAAEKMQRRSWRSSTAESHTPERTT</sequence>
<feature type="transmembrane region" description="Helical" evidence="10">
    <location>
        <begin position="705"/>
        <end position="722"/>
    </location>
</feature>
<feature type="transmembrane region" description="Helical" evidence="10">
    <location>
        <begin position="774"/>
        <end position="792"/>
    </location>
</feature>
<keyword evidence="13" id="KW-1185">Reference proteome</keyword>
<feature type="transmembrane region" description="Helical" evidence="10">
    <location>
        <begin position="31"/>
        <end position="51"/>
    </location>
</feature>
<evidence type="ECO:0000256" key="5">
    <source>
        <dbReference type="ARBA" id="ARBA00022692"/>
    </source>
</evidence>
<dbReference type="GO" id="GO:0140107">
    <property type="term" value="F:high-affinity potassium ion transmembrane transporter activity"/>
    <property type="evidence" value="ECO:0007669"/>
    <property type="project" value="TreeGrafter"/>
</dbReference>
<dbReference type="AlphaFoldDB" id="A0A0C3RT38"/>
<dbReference type="PANTHER" id="PTHR31064:SF30">
    <property type="entry name" value="HIGH-AFFINITY POTASSIUM TRANSPORT PROTEIN-RELATED"/>
    <property type="match status" value="1"/>
</dbReference>
<keyword evidence="4 10" id="KW-0633">Potassium transport</keyword>
<evidence type="ECO:0000256" key="2">
    <source>
        <dbReference type="ARBA" id="ARBA00009137"/>
    </source>
</evidence>
<feature type="transmembrane region" description="Helical" evidence="10">
    <location>
        <begin position="90"/>
        <end position="111"/>
    </location>
</feature>
<evidence type="ECO:0000256" key="7">
    <source>
        <dbReference type="ARBA" id="ARBA00022989"/>
    </source>
</evidence>
<feature type="compositionally biased region" description="Basic residues" evidence="11">
    <location>
        <begin position="402"/>
        <end position="413"/>
    </location>
</feature>
<dbReference type="InterPro" id="IPR051143">
    <property type="entry name" value="TrkH_K-transport"/>
</dbReference>
<name>A0A0C3RT38_PHLG1</name>
<feature type="compositionally biased region" description="Basic and acidic residues" evidence="11">
    <location>
        <begin position="879"/>
        <end position="905"/>
    </location>
</feature>
<evidence type="ECO:0000313" key="12">
    <source>
        <dbReference type="EMBL" id="KIP03726.1"/>
    </source>
</evidence>
<dbReference type="HOGENOM" id="CLU_005947_3_0_1"/>
<feature type="compositionally biased region" description="Basic and acidic residues" evidence="11">
    <location>
        <begin position="337"/>
        <end position="348"/>
    </location>
</feature>
<feature type="region of interest" description="Disordered" evidence="11">
    <location>
        <begin position="210"/>
        <end position="232"/>
    </location>
</feature>
<feature type="transmembrane region" description="Helical" evidence="10">
    <location>
        <begin position="640"/>
        <end position="660"/>
    </location>
</feature>
<evidence type="ECO:0000256" key="1">
    <source>
        <dbReference type="ARBA" id="ARBA00004141"/>
    </source>
</evidence>
<proteinExistence type="inferred from homology"/>
<keyword evidence="7 10" id="KW-1133">Transmembrane helix</keyword>
<protein>
    <recommendedName>
        <fullName evidence="10">Potassium transport protein</fullName>
    </recommendedName>
</protein>
<dbReference type="Pfam" id="PF02386">
    <property type="entry name" value="TrkH"/>
    <property type="match status" value="1"/>
</dbReference>
<organism evidence="12 13">
    <name type="scientific">Phlebiopsis gigantea (strain 11061_1 CR5-6)</name>
    <name type="common">White-rot fungus</name>
    <name type="synonym">Peniophora gigantea</name>
    <dbReference type="NCBI Taxonomy" id="745531"/>
    <lineage>
        <taxon>Eukaryota</taxon>
        <taxon>Fungi</taxon>
        <taxon>Dikarya</taxon>
        <taxon>Basidiomycota</taxon>
        <taxon>Agaricomycotina</taxon>
        <taxon>Agaricomycetes</taxon>
        <taxon>Polyporales</taxon>
        <taxon>Phanerochaetaceae</taxon>
        <taxon>Phlebiopsis</taxon>
    </lineage>
</organism>
<comment type="subcellular location">
    <subcellularLocation>
        <location evidence="1">Membrane</location>
        <topology evidence="1">Multi-pass membrane protein</topology>
    </subcellularLocation>
</comment>
<feature type="compositionally biased region" description="Basic and acidic residues" evidence="11">
    <location>
        <begin position="176"/>
        <end position="191"/>
    </location>
</feature>
<feature type="region of interest" description="Disordered" evidence="11">
    <location>
        <begin position="254"/>
        <end position="414"/>
    </location>
</feature>
<comment type="similarity">
    <text evidence="2 10">Belongs to the TrkH potassium transport family.</text>
</comment>
<feature type="region of interest" description="Disordered" evidence="11">
    <location>
        <begin position="877"/>
        <end position="934"/>
    </location>
</feature>
<dbReference type="GO" id="GO:0030007">
    <property type="term" value="P:intracellular potassium ion homeostasis"/>
    <property type="evidence" value="ECO:0007669"/>
    <property type="project" value="UniProtKB-UniRule"/>
</dbReference>
<feature type="transmembrane region" description="Helical" evidence="10">
    <location>
        <begin position="502"/>
        <end position="526"/>
    </location>
</feature>
<dbReference type="OrthoDB" id="9999863at2759"/>
<dbReference type="PIRSF" id="PIRSF002450">
    <property type="entry name" value="K+_transpter_TRK"/>
    <property type="match status" value="1"/>
</dbReference>
<keyword evidence="6 10" id="KW-0630">Potassium</keyword>
<dbReference type="STRING" id="745531.A0A0C3RT38"/>
<keyword evidence="9 10" id="KW-0472">Membrane</keyword>
<dbReference type="GO" id="GO:0005886">
    <property type="term" value="C:plasma membrane"/>
    <property type="evidence" value="ECO:0007669"/>
    <property type="project" value="InterPro"/>
</dbReference>
<dbReference type="InterPro" id="IPR003445">
    <property type="entry name" value="Cat_transpt"/>
</dbReference>
<evidence type="ECO:0000256" key="11">
    <source>
        <dbReference type="SAM" id="MobiDB-lite"/>
    </source>
</evidence>
<evidence type="ECO:0000256" key="8">
    <source>
        <dbReference type="ARBA" id="ARBA00023065"/>
    </source>
</evidence>
<accession>A0A0C3RT38</accession>
<reference evidence="12 13" key="1">
    <citation type="journal article" date="2014" name="PLoS Genet.">
        <title>Analysis of the Phlebiopsis gigantea genome, transcriptome and secretome provides insight into its pioneer colonization strategies of wood.</title>
        <authorList>
            <person name="Hori C."/>
            <person name="Ishida T."/>
            <person name="Igarashi K."/>
            <person name="Samejima M."/>
            <person name="Suzuki H."/>
            <person name="Master E."/>
            <person name="Ferreira P."/>
            <person name="Ruiz-Duenas F.J."/>
            <person name="Held B."/>
            <person name="Canessa P."/>
            <person name="Larrondo L.F."/>
            <person name="Schmoll M."/>
            <person name="Druzhinina I.S."/>
            <person name="Kubicek C.P."/>
            <person name="Gaskell J.A."/>
            <person name="Kersten P."/>
            <person name="St John F."/>
            <person name="Glasner J."/>
            <person name="Sabat G."/>
            <person name="Splinter BonDurant S."/>
            <person name="Syed K."/>
            <person name="Yadav J."/>
            <person name="Mgbeahuruike A.C."/>
            <person name="Kovalchuk A."/>
            <person name="Asiegbu F.O."/>
            <person name="Lackner G."/>
            <person name="Hoffmeister D."/>
            <person name="Rencoret J."/>
            <person name="Gutierrez A."/>
            <person name="Sun H."/>
            <person name="Lindquist E."/>
            <person name="Barry K."/>
            <person name="Riley R."/>
            <person name="Grigoriev I.V."/>
            <person name="Henrissat B."/>
            <person name="Kues U."/>
            <person name="Berka R.M."/>
            <person name="Martinez A.T."/>
            <person name="Covert S.F."/>
            <person name="Blanchette R.A."/>
            <person name="Cullen D."/>
        </authorList>
    </citation>
    <scope>NUCLEOTIDE SEQUENCE [LARGE SCALE GENOMIC DNA]</scope>
    <source>
        <strain evidence="12 13">11061_1 CR5-6</strain>
    </source>
</reference>
<evidence type="ECO:0000256" key="9">
    <source>
        <dbReference type="ARBA" id="ARBA00023136"/>
    </source>
</evidence>
<dbReference type="InterPro" id="IPR015958">
    <property type="entry name" value="Trk1_fungi"/>
</dbReference>
<feature type="transmembrane region" description="Helical" evidence="10">
    <location>
        <begin position="798"/>
        <end position="821"/>
    </location>
</feature>
<feature type="compositionally biased region" description="Low complexity" evidence="11">
    <location>
        <begin position="376"/>
        <end position="398"/>
    </location>
</feature>
<gene>
    <name evidence="12" type="ORF">PHLGIDRAFT_129974</name>
</gene>
<evidence type="ECO:0000256" key="3">
    <source>
        <dbReference type="ARBA" id="ARBA00022448"/>
    </source>
</evidence>
<feature type="transmembrane region" description="Helical" evidence="10">
    <location>
        <begin position="577"/>
        <end position="605"/>
    </location>
</feature>
<keyword evidence="5 10" id="KW-0812">Transmembrane</keyword>
<feature type="compositionally biased region" description="Polar residues" evidence="11">
    <location>
        <begin position="349"/>
        <end position="358"/>
    </location>
</feature>
<dbReference type="PANTHER" id="PTHR31064">
    <property type="entry name" value="POTASSIUM TRANSPORT PROTEIN DDB_G0292412-RELATED"/>
    <property type="match status" value="1"/>
</dbReference>
<dbReference type="Proteomes" id="UP000053257">
    <property type="component" value="Unassembled WGS sequence"/>
</dbReference>
<feature type="region of interest" description="Disordered" evidence="11">
    <location>
        <begin position="166"/>
        <end position="191"/>
    </location>
</feature>
<evidence type="ECO:0000313" key="13">
    <source>
        <dbReference type="Proteomes" id="UP000053257"/>
    </source>
</evidence>
<evidence type="ECO:0000256" key="4">
    <source>
        <dbReference type="ARBA" id="ARBA00022538"/>
    </source>
</evidence>
<dbReference type="EMBL" id="KN840603">
    <property type="protein sequence ID" value="KIP03726.1"/>
    <property type="molecule type" value="Genomic_DNA"/>
</dbReference>
<dbReference type="InterPro" id="IPR004773">
    <property type="entry name" value="K/Na_transp_Trk1/HKT1"/>
</dbReference>